<keyword evidence="14" id="KW-0630">Potassium</keyword>
<evidence type="ECO:0000256" key="1">
    <source>
        <dbReference type="ARBA" id="ARBA00001946"/>
    </source>
</evidence>
<dbReference type="GO" id="GO:0030955">
    <property type="term" value="F:potassium ion binding"/>
    <property type="evidence" value="ECO:0007669"/>
    <property type="project" value="UniProtKB-UniRule"/>
</dbReference>
<evidence type="ECO:0000259" key="21">
    <source>
        <dbReference type="Pfam" id="PF02887"/>
    </source>
</evidence>
<dbReference type="NCBIfam" id="NF004978">
    <property type="entry name" value="PRK06354.1"/>
    <property type="match status" value="1"/>
</dbReference>
<evidence type="ECO:0000313" key="23">
    <source>
        <dbReference type="Proteomes" id="UP000242958"/>
    </source>
</evidence>
<name>A0A2J8BB85_9FIRM</name>
<dbReference type="Pfam" id="PF02887">
    <property type="entry name" value="PK_C"/>
    <property type="match status" value="1"/>
</dbReference>
<dbReference type="SUPFAM" id="SSF52935">
    <property type="entry name" value="PK C-terminal domain-like"/>
    <property type="match status" value="1"/>
</dbReference>
<comment type="pathway">
    <text evidence="3 18">Carbohydrate degradation; glycolysis; pyruvate from D-glyceraldehyde 3-phosphate: step 5/5.</text>
</comment>
<evidence type="ECO:0000256" key="8">
    <source>
        <dbReference type="ARBA" id="ARBA00022679"/>
    </source>
</evidence>
<dbReference type="Gene3D" id="3.20.20.60">
    <property type="entry name" value="Phosphoenolpyruvate-binding domains"/>
    <property type="match status" value="1"/>
</dbReference>
<dbReference type="Gene3D" id="3.50.30.10">
    <property type="entry name" value="Phosphohistidine domain"/>
    <property type="match status" value="1"/>
</dbReference>
<keyword evidence="11 18" id="KW-0418">Kinase</keyword>
<keyword evidence="10" id="KW-0547">Nucleotide-binding</keyword>
<dbReference type="InterPro" id="IPR015795">
    <property type="entry name" value="Pyrv_Knase_C"/>
</dbReference>
<comment type="catalytic activity">
    <reaction evidence="18">
        <text>pyruvate + ATP = phosphoenolpyruvate + ADP + H(+)</text>
        <dbReference type="Rhea" id="RHEA:18157"/>
        <dbReference type="ChEBI" id="CHEBI:15361"/>
        <dbReference type="ChEBI" id="CHEBI:15378"/>
        <dbReference type="ChEBI" id="CHEBI:30616"/>
        <dbReference type="ChEBI" id="CHEBI:58702"/>
        <dbReference type="ChEBI" id="CHEBI:456216"/>
        <dbReference type="EC" id="2.7.1.40"/>
    </reaction>
</comment>
<evidence type="ECO:0000256" key="14">
    <source>
        <dbReference type="ARBA" id="ARBA00022958"/>
    </source>
</evidence>
<dbReference type="SUPFAM" id="SSF50800">
    <property type="entry name" value="PK beta-barrel domain-like"/>
    <property type="match status" value="1"/>
</dbReference>
<dbReference type="FunFam" id="3.20.20.60:FF:000001">
    <property type="entry name" value="Pyruvate kinase"/>
    <property type="match status" value="1"/>
</dbReference>
<dbReference type="GO" id="GO:0016301">
    <property type="term" value="F:kinase activity"/>
    <property type="evidence" value="ECO:0007669"/>
    <property type="project" value="UniProtKB-KW"/>
</dbReference>
<evidence type="ECO:0000313" key="22">
    <source>
        <dbReference type="EMBL" id="PNH22034.1"/>
    </source>
</evidence>
<evidence type="ECO:0000259" key="20">
    <source>
        <dbReference type="Pfam" id="PF00391"/>
    </source>
</evidence>
<dbReference type="NCBIfam" id="NF004491">
    <property type="entry name" value="PRK05826.1"/>
    <property type="match status" value="1"/>
</dbReference>
<dbReference type="GO" id="GO:0005524">
    <property type="term" value="F:ATP binding"/>
    <property type="evidence" value="ECO:0007669"/>
    <property type="project" value="UniProtKB-KW"/>
</dbReference>
<comment type="cofactor">
    <cofactor evidence="1">
        <name>Mg(2+)</name>
        <dbReference type="ChEBI" id="CHEBI:18420"/>
    </cofactor>
</comment>
<dbReference type="InterPro" id="IPR036918">
    <property type="entry name" value="Pyrv_Knase_C_sf"/>
</dbReference>
<sequence length="581" mass="62444">MPKKTKIVCTLGPSSQTPEIIENLINSGMNIARFNFSHGTHEEHKKRIDLVRNISKKSQIPIALMLDTKGPEIRLGSFENGSIIMKAGQPFTLTTRSLIGNKTIASVNYKDLPKDISIGSHILLSDGLVTLSVERITDTEIHTQILNTGKMSDRKRVAIPGTILNLPAISQSDIEDILFGIDMHMDFIAASFIQKGEDIIAIRKLLEDNHSTIKIIAKIECQTAVQNIDEIIQLSDGIMVARGDLGVEIPAEKVPTLQKMLIQKCNIAGKPVITATQMLESMCANPRPTRAETSDVANAILDGTDAIMLSGETANGLYPIEAVTTMSKVASYTEGHYPFHHQTQHYAAPTTTESIGKGVVKIAEDLHAAAIIASTEKGSTAQMISKFRPSCPIIAVSPHKDIIRALQLNWGVQAILGEPAKNSDEVVHTAIQSALTHHLINVGDLVVLTAGVPVGQSGSTNMIRVQVVGDILLSGTGIGKGSAIGTVCIADTLTNLKQRFTDDCILVLKSAEPEFISYMKRAKAIVAEESGLTSEAAIIALTLGLPAVIGAKNATKILKNNDTVTVDSNRDTIFRGITNAR</sequence>
<dbReference type="InterPro" id="IPR015813">
    <property type="entry name" value="Pyrv/PenolPyrv_kinase-like_dom"/>
</dbReference>
<dbReference type="PANTHER" id="PTHR11817">
    <property type="entry name" value="PYRUVATE KINASE"/>
    <property type="match status" value="1"/>
</dbReference>
<keyword evidence="12" id="KW-0067">ATP-binding</keyword>
<feature type="domain" description="Pyruvate kinase C-terminal" evidence="21">
    <location>
        <begin position="353"/>
        <end position="465"/>
    </location>
</feature>
<accession>A0A2J8BB85</accession>
<dbReference type="RefSeq" id="WP_102889326.1">
    <property type="nucleotide sequence ID" value="NZ_NFMF01000004.1"/>
</dbReference>
<keyword evidence="15 18" id="KW-0324">Glycolysis</keyword>
<keyword evidence="8 18" id="KW-0808">Transferase</keyword>
<protein>
    <recommendedName>
        <fullName evidence="7 17">Pyruvate kinase</fullName>
        <ecNumber evidence="6 17">2.7.1.40</ecNumber>
    </recommendedName>
</protein>
<dbReference type="InterPro" id="IPR015793">
    <property type="entry name" value="Pyrv_Knase_brl"/>
</dbReference>
<evidence type="ECO:0000256" key="18">
    <source>
        <dbReference type="RuleBase" id="RU000504"/>
    </source>
</evidence>
<dbReference type="GO" id="GO:0006950">
    <property type="term" value="P:response to stress"/>
    <property type="evidence" value="ECO:0007669"/>
    <property type="project" value="UniProtKB-ARBA"/>
</dbReference>
<dbReference type="GO" id="GO:0000287">
    <property type="term" value="F:magnesium ion binding"/>
    <property type="evidence" value="ECO:0007669"/>
    <property type="project" value="UniProtKB-UniRule"/>
</dbReference>
<dbReference type="SUPFAM" id="SSF52009">
    <property type="entry name" value="Phosphohistidine domain"/>
    <property type="match status" value="1"/>
</dbReference>
<dbReference type="SUPFAM" id="SSF51621">
    <property type="entry name" value="Phosphoenolpyruvate/pyruvate domain"/>
    <property type="match status" value="1"/>
</dbReference>
<comment type="cofactor">
    <cofactor evidence="2">
        <name>K(+)</name>
        <dbReference type="ChEBI" id="CHEBI:29103"/>
    </cofactor>
</comment>
<dbReference type="AlphaFoldDB" id="A0A2J8BB85"/>
<keyword evidence="13 18" id="KW-0460">Magnesium</keyword>
<dbReference type="UniPathway" id="UPA00109">
    <property type="reaction ID" value="UER00188"/>
</dbReference>
<dbReference type="InterPro" id="IPR040442">
    <property type="entry name" value="Pyrv_kinase-like_dom_sf"/>
</dbReference>
<organism evidence="22 23">
    <name type="scientific">Megasphaera hutchinsoni</name>
    <dbReference type="NCBI Taxonomy" id="1588748"/>
    <lineage>
        <taxon>Bacteria</taxon>
        <taxon>Bacillati</taxon>
        <taxon>Bacillota</taxon>
        <taxon>Negativicutes</taxon>
        <taxon>Veillonellales</taxon>
        <taxon>Veillonellaceae</taxon>
        <taxon>Megasphaera</taxon>
    </lineage>
</organism>
<dbReference type="InterPro" id="IPR011037">
    <property type="entry name" value="Pyrv_Knase-like_insert_dom_sf"/>
</dbReference>
<dbReference type="NCBIfam" id="TIGR01064">
    <property type="entry name" value="pyruv_kin"/>
    <property type="match status" value="1"/>
</dbReference>
<comment type="similarity">
    <text evidence="4">In the C-terminal section; belongs to the PEP-utilizing enzyme family.</text>
</comment>
<evidence type="ECO:0000256" key="12">
    <source>
        <dbReference type="ARBA" id="ARBA00022840"/>
    </source>
</evidence>
<evidence type="ECO:0000259" key="19">
    <source>
        <dbReference type="Pfam" id="PF00224"/>
    </source>
</evidence>
<evidence type="ECO:0000256" key="13">
    <source>
        <dbReference type="ARBA" id="ARBA00022842"/>
    </source>
</evidence>
<comment type="caution">
    <text evidence="22">The sequence shown here is derived from an EMBL/GenBank/DDBJ whole genome shotgun (WGS) entry which is preliminary data.</text>
</comment>
<dbReference type="GO" id="GO:0004743">
    <property type="term" value="F:pyruvate kinase activity"/>
    <property type="evidence" value="ECO:0007669"/>
    <property type="project" value="UniProtKB-UniRule"/>
</dbReference>
<evidence type="ECO:0000256" key="15">
    <source>
        <dbReference type="ARBA" id="ARBA00023152"/>
    </source>
</evidence>
<keyword evidence="16 22" id="KW-0670">Pyruvate</keyword>
<evidence type="ECO:0000256" key="2">
    <source>
        <dbReference type="ARBA" id="ARBA00001958"/>
    </source>
</evidence>
<evidence type="ECO:0000256" key="16">
    <source>
        <dbReference type="ARBA" id="ARBA00023317"/>
    </source>
</evidence>
<feature type="domain" description="Pyruvate kinase barrel" evidence="19">
    <location>
        <begin position="3"/>
        <end position="323"/>
    </location>
</feature>
<feature type="domain" description="PEP-utilising enzyme mobile" evidence="20">
    <location>
        <begin position="501"/>
        <end position="570"/>
    </location>
</feature>
<gene>
    <name evidence="22" type="ORF">CAL30_03520</name>
</gene>
<keyword evidence="9" id="KW-0479">Metal-binding</keyword>
<dbReference type="Pfam" id="PF00391">
    <property type="entry name" value="PEP-utilizers"/>
    <property type="match status" value="1"/>
</dbReference>
<evidence type="ECO:0000256" key="9">
    <source>
        <dbReference type="ARBA" id="ARBA00022723"/>
    </source>
</evidence>
<evidence type="ECO:0000256" key="5">
    <source>
        <dbReference type="ARBA" id="ARBA00008663"/>
    </source>
</evidence>
<comment type="similarity">
    <text evidence="5 18">Belongs to the pyruvate kinase family.</text>
</comment>
<dbReference type="InterPro" id="IPR036637">
    <property type="entry name" value="Phosphohistidine_dom_sf"/>
</dbReference>
<dbReference type="EC" id="2.7.1.40" evidence="6 17"/>
<dbReference type="InterPro" id="IPR001697">
    <property type="entry name" value="Pyr_Knase"/>
</dbReference>
<evidence type="ECO:0000256" key="11">
    <source>
        <dbReference type="ARBA" id="ARBA00022777"/>
    </source>
</evidence>
<dbReference type="PRINTS" id="PR01050">
    <property type="entry name" value="PYRUVTKNASE"/>
</dbReference>
<proteinExistence type="inferred from homology"/>
<dbReference type="InterPro" id="IPR008279">
    <property type="entry name" value="PEP-util_enz_mobile_dom"/>
</dbReference>
<dbReference type="Proteomes" id="UP000242958">
    <property type="component" value="Unassembled WGS sequence"/>
</dbReference>
<dbReference type="FunFam" id="2.40.33.10:FF:000001">
    <property type="entry name" value="Pyruvate kinase"/>
    <property type="match status" value="1"/>
</dbReference>
<evidence type="ECO:0000256" key="7">
    <source>
        <dbReference type="ARBA" id="ARBA00018587"/>
    </source>
</evidence>
<dbReference type="InterPro" id="IPR015806">
    <property type="entry name" value="Pyrv_Knase_insert_dom_sf"/>
</dbReference>
<evidence type="ECO:0000256" key="17">
    <source>
        <dbReference type="NCBIfam" id="TIGR01064"/>
    </source>
</evidence>
<dbReference type="Pfam" id="PF00224">
    <property type="entry name" value="PK"/>
    <property type="match status" value="1"/>
</dbReference>
<dbReference type="Gene3D" id="3.40.1380.20">
    <property type="entry name" value="Pyruvate kinase, C-terminal domain"/>
    <property type="match status" value="1"/>
</dbReference>
<dbReference type="EMBL" id="NFMF01000004">
    <property type="protein sequence ID" value="PNH22034.1"/>
    <property type="molecule type" value="Genomic_DNA"/>
</dbReference>
<evidence type="ECO:0000256" key="3">
    <source>
        <dbReference type="ARBA" id="ARBA00004997"/>
    </source>
</evidence>
<reference evidence="22 23" key="1">
    <citation type="submission" date="2017-05" db="EMBL/GenBank/DDBJ databases">
        <authorList>
            <person name="Song R."/>
            <person name="Chenine A.L."/>
            <person name="Ruprecht R.M."/>
        </authorList>
    </citation>
    <scope>NUCLEOTIDE SEQUENCE [LARGE SCALE GENOMIC DNA]</scope>
    <source>
        <strain evidence="22 23">KA00229</strain>
    </source>
</reference>
<evidence type="ECO:0000256" key="10">
    <source>
        <dbReference type="ARBA" id="ARBA00022741"/>
    </source>
</evidence>
<evidence type="ECO:0000256" key="6">
    <source>
        <dbReference type="ARBA" id="ARBA00012142"/>
    </source>
</evidence>
<dbReference type="Gene3D" id="2.40.33.10">
    <property type="entry name" value="PK beta-barrel domain-like"/>
    <property type="match status" value="1"/>
</dbReference>
<evidence type="ECO:0000256" key="4">
    <source>
        <dbReference type="ARBA" id="ARBA00006237"/>
    </source>
</evidence>